<keyword evidence="6" id="KW-1185">Reference proteome</keyword>
<dbReference type="InterPro" id="IPR059018">
    <property type="entry name" value="HEAT_URB1"/>
</dbReference>
<evidence type="ECO:0000259" key="3">
    <source>
        <dbReference type="Pfam" id="PF16201"/>
    </source>
</evidence>
<evidence type="ECO:0000259" key="4">
    <source>
        <dbReference type="Pfam" id="PF26140"/>
    </source>
</evidence>
<organism evidence="5 6">
    <name type="scientific">Podarcis lilfordi</name>
    <name type="common">Lilford's wall lizard</name>
    <dbReference type="NCBI Taxonomy" id="74358"/>
    <lineage>
        <taxon>Eukaryota</taxon>
        <taxon>Metazoa</taxon>
        <taxon>Chordata</taxon>
        <taxon>Craniata</taxon>
        <taxon>Vertebrata</taxon>
        <taxon>Euteleostomi</taxon>
        <taxon>Lepidosauria</taxon>
        <taxon>Squamata</taxon>
        <taxon>Bifurcata</taxon>
        <taxon>Unidentata</taxon>
        <taxon>Episquamata</taxon>
        <taxon>Laterata</taxon>
        <taxon>Lacertibaenia</taxon>
        <taxon>Lacertidae</taxon>
        <taxon>Podarcis</taxon>
    </lineage>
</organism>
<sequence>MGAKRKSPASAKRQEKEKPPPPPKRARGSEAAELTGTQFKSTLRDPSAAMKGLETFISRAKSLPSAEQYDVVEGYIKVSVECAEILKLLDGERRPESEMLLIFQALESILLRTASDLSHFSVVGMNIVKKLINSYMRLIYAALYSESHRLSRQCLILLSAVVSQGPDAARDVYSHFDFNNKFLPSLVKRRDYKGKPDVRMAYIQYAVSFLIAGDNTILVHVLELKDFIPDIFRTGLKEDRISTVSLLLSTLATKVVHNKNISKTQKVRFFTVEVLNHIASLYRWNGITDVSTEDVVATQDPEEAGKILVRKLVHNFLLDLCCSLKHGINFYDPSLGTSGRGGNLVLLRFLVNLKTAAEDEMVADLAVNIFKVCPDLLNRYFKESQYSFVPRLKSAWLDNMKLLRKIYEAQPEISTAFKTTEFVPFPRLLSMVMVTTIPAVCNKVMFTQGLNIPNKTVKHTIFSLISTVLKRALKNIEHCLNETLWEKSEIYTPSMMQEFVQQYREALGKLLPDMTTIVAVWQSLLKQEKGQDGQKGSGEDASVSEEITAGKETNGEHGSDDAETTLLKAVLLHVICLYQQAVPHLVAQSNFDFSKLIKGIITEKGLRQEIPPVLQYHIIKVALELPANKFSWFKMQDEAEKVSGERSVFYLLMKMFVTSNHLHLKTSTKKLIIKVLHDSGVFEYTWKELELWLEHLDNTAEGKKEAVIQFLERILVKLVTNPYPYTDKAADLVQEASILQVNLFKQDVDNASIPISHIDDVLDMIDVIVEGNEGLNEEIGSTLNEDMIVSTFPFSAVVPAALEARNKLLLEADGNARGEGIVEYLITVFTDLLHSQRDPLALCLLFQLYDKELQTVSPQLRQFNHYYSLWIPEQAKETLQGRSEYVDDCLLPDSSFSSLLKNAYQKGVAILLEEGFEEKLREAISQLQPQQFLLASKHVLLCLKTTVENFNSFGKNLGLSLLTLFVDLLKSLLHRGDAIELCGQQKEKNTQTESDLFVDAECLMAAETGNDKILGEALPLVFKHPTLENWFLAVEQRSLPPHSLSPVKVKLLAAHLNRGILELLKVGCPMLQARNQLDTLSRYFEAVTKTVLEELHAGRNDVCRLHPKRSQQVEALQELQLYMDTQQLKEVTLAMLQLPKVMLASKTAESISGKETCLSTYGETLVQLLTDSYQRGSLKGDLFLSREHIQGMGTLLSTAVTEELEKVFLHAIQKEPVFAQAVGVDVQLSCLKHSTKTSLSIVAVLIRYSRTHLLQFELWCLKPGTGKLLRKDVDLFLPLVNAYLDCREQHTLSHLSEVSSAVTSILRETLWPQLLGILLNSGSSQPFAEQCQVLSKLLPPPETEPFTNLTEKLLLSLETAGNHEHWVIADAISRALESSAEKLHSWRKRLLVACMKWLILTYSSNREQEARSEIESALLLRLEKLLNAITEVAPEDWHSFVKMGLKYRYTDQGFLKTLNAAINLLYQKGVPAAQRLVKLSVLYMMITQHSLFLSTMLRSQEGDDTNIHEREALVDILLTLVKLCPAVCESNHFAVLLGAYGATLSITDQKILQLLKLYEKNGLSLVNFRILLWGPAAVEHHKTCKSLGRSLWQQPSMEEILCLLDREMMMRTILHFPQHRHLLSTEEEQMLLSKGKSEVALQDLYDPCFLLHLFSELLRPECVVAYHKFVDVNALGLAVAALSSYDSNMRAAAYYVLSSFRSHLEGARFREQKQLVYLMDVVQNGIRQPNLRFTFPLALYVSRVAHQMLKPEEHMYTKLNKFLLSHQYLDLKKVPGFFQLFYSFDPEHKMEREWILAIIGEGLKDKHCYELYDYQRIFHVILSFFHSPLCDESSQHQILEILQNAAYITKAAYQLIRDHSLLTWIISVLDKRFLESKMLSSVISLVHTLWVTNLGDKQKSLGTPDTKELLENQRFLPLQLVSEFLHILLMLLKHIRTNLDSATLIQFFSTLHSVLEYRVVVFEAFRQMGRFTVNEHVLSNKDVLLLLHKWSIIGKDVELQDVLQIFAQQYQIKELLKNIKDKNKAQAPFRTSSRLVRKKNEIETEPETASERGEKYFEECRSVLRSVLFHWEPVFLDRPAKHSKEHNEDDNPGLTCKIAYLVFRWLVKSLLDSSFNVQNVLLTFKWFEKSALQNSTVVDEILKDSTLRSGIFKLYSTVYNACEEKAMELSDLSLLNGIMLHLLDSQNLTKNAFHETVERFCLSAVTEEERTKKGASIFLTSVYIGDLWLGAKQPDTFITHVKLIHGTANGKQKNDDQRTREPEEAIASLCKDIYPFLIHHPVFQS</sequence>
<evidence type="ECO:0000256" key="1">
    <source>
        <dbReference type="SAM" id="MobiDB-lite"/>
    </source>
</evidence>
<dbReference type="PANTHER" id="PTHR13500:SF0">
    <property type="entry name" value="NUCLEOLAR PRE-RIBOSOMAL-ASSOCIATED PROTEIN 1"/>
    <property type="match status" value="1"/>
</dbReference>
<feature type="domain" description="URB1 central HEAT repeat" evidence="4">
    <location>
        <begin position="632"/>
        <end position="741"/>
    </location>
</feature>
<proteinExistence type="predicted"/>
<gene>
    <name evidence="5" type="ORF">PODLI_1B019495</name>
</gene>
<evidence type="ECO:0000259" key="2">
    <source>
        <dbReference type="Pfam" id="PF11707"/>
    </source>
</evidence>
<protein>
    <submittedName>
        <fullName evidence="5">Pre-ribosomal-associated 1</fullName>
    </submittedName>
</protein>
<dbReference type="Pfam" id="PF26140">
    <property type="entry name" value="HEAT_URB1"/>
    <property type="match status" value="1"/>
</dbReference>
<evidence type="ECO:0000313" key="6">
    <source>
        <dbReference type="Proteomes" id="UP001178461"/>
    </source>
</evidence>
<feature type="region of interest" description="Disordered" evidence="1">
    <location>
        <begin position="530"/>
        <end position="560"/>
    </location>
</feature>
<dbReference type="GO" id="GO:0005730">
    <property type="term" value="C:nucleolus"/>
    <property type="evidence" value="ECO:0007669"/>
    <property type="project" value="TreeGrafter"/>
</dbReference>
<dbReference type="InterPro" id="IPR021714">
    <property type="entry name" value="URB1_N"/>
</dbReference>
<dbReference type="PANTHER" id="PTHR13500">
    <property type="entry name" value="NUCLEOLAR PRERIBOSOMAL-ASSOCIATED PROTEIN 1"/>
    <property type="match status" value="1"/>
</dbReference>
<dbReference type="SUPFAM" id="SSF48371">
    <property type="entry name" value="ARM repeat"/>
    <property type="match status" value="1"/>
</dbReference>
<feature type="domain" description="URB1 N-terminal" evidence="2">
    <location>
        <begin position="82"/>
        <end position="399"/>
    </location>
</feature>
<dbReference type="GO" id="GO:0000463">
    <property type="term" value="P:maturation of LSU-rRNA from tricistronic rRNA transcript (SSU-rRNA, 5.8S rRNA, LSU-rRNA)"/>
    <property type="evidence" value="ECO:0007669"/>
    <property type="project" value="TreeGrafter"/>
</dbReference>
<feature type="region of interest" description="Disordered" evidence="1">
    <location>
        <begin position="1"/>
        <end position="40"/>
    </location>
</feature>
<dbReference type="Pfam" id="PF16201">
    <property type="entry name" value="NopRA1"/>
    <property type="match status" value="1"/>
</dbReference>
<feature type="domain" description="URB1 C-terminal" evidence="3">
    <location>
        <begin position="1675"/>
        <end position="1864"/>
    </location>
</feature>
<name>A0AA35K996_9SAUR</name>
<dbReference type="InterPro" id="IPR016024">
    <property type="entry name" value="ARM-type_fold"/>
</dbReference>
<dbReference type="GO" id="GO:0000466">
    <property type="term" value="P:maturation of 5.8S rRNA from tricistronic rRNA transcript (SSU-rRNA, 5.8S rRNA, LSU-rRNA)"/>
    <property type="evidence" value="ECO:0007669"/>
    <property type="project" value="TreeGrafter"/>
</dbReference>
<evidence type="ECO:0000313" key="5">
    <source>
        <dbReference type="EMBL" id="CAI5772653.1"/>
    </source>
</evidence>
<dbReference type="Pfam" id="PF11707">
    <property type="entry name" value="Npa1"/>
    <property type="match status" value="1"/>
</dbReference>
<dbReference type="InterPro" id="IPR032436">
    <property type="entry name" value="URB1_C"/>
</dbReference>
<reference evidence="5" key="1">
    <citation type="submission" date="2022-12" db="EMBL/GenBank/DDBJ databases">
        <authorList>
            <person name="Alioto T."/>
            <person name="Alioto T."/>
            <person name="Gomez Garrido J."/>
        </authorList>
    </citation>
    <scope>NUCLEOTIDE SEQUENCE</scope>
</reference>
<accession>A0AA35K996</accession>
<dbReference type="EMBL" id="OX395129">
    <property type="protein sequence ID" value="CAI5772653.1"/>
    <property type="molecule type" value="Genomic_DNA"/>
</dbReference>
<dbReference type="InterPro" id="IPR039844">
    <property type="entry name" value="URB1"/>
</dbReference>
<dbReference type="Proteomes" id="UP001178461">
    <property type="component" value="Chromosome 4"/>
</dbReference>